<evidence type="ECO:0000256" key="1">
    <source>
        <dbReference type="SAM" id="MobiDB-lite"/>
    </source>
</evidence>
<proteinExistence type="predicted"/>
<accession>A0A150PE00</accession>
<evidence type="ECO:0000313" key="2">
    <source>
        <dbReference type="EMBL" id="KYF53913.1"/>
    </source>
</evidence>
<dbReference type="PANTHER" id="PTHR42754:SF1">
    <property type="entry name" value="LIPOPROTEIN"/>
    <property type="match status" value="1"/>
</dbReference>
<reference evidence="2 3" key="1">
    <citation type="submission" date="2014-02" db="EMBL/GenBank/DDBJ databases">
        <title>The small core and large imbalanced accessory genome model reveals a collaborative survival strategy of Sorangium cellulosum strains in nature.</title>
        <authorList>
            <person name="Han K."/>
            <person name="Peng R."/>
            <person name="Blom J."/>
            <person name="Li Y.-Z."/>
        </authorList>
    </citation>
    <scope>NUCLEOTIDE SEQUENCE [LARGE SCALE GENOMIC DNA]</scope>
    <source>
        <strain evidence="2 3">So0157-25</strain>
    </source>
</reference>
<sequence>MVHEDKLRSSLFALAAVAALASCGEVVIVPPEDVVAPPEDTTAPPEDTTAPPEDTTAPPEDTTAPPEDTTAPPEDTTAPPEDTTAPPEDTTAPPEDTTAPPEDTTAPPEDTTAPPEDTTAPPEDTTAPPEDTTAPPEDTTAPPEDTTAPPEDTTAPPEDTTAPPEDTTAPPEDTTAPPEDTTAPPEVTSGACIDGFALSLFALPGRDANALLPTEREGFIAIGAPDDGGVAELDDAGNVVWSAAPLRDGFLKAGARTADGGLVVVGQRWDPSFPSGEGLWLGRLDGAGALRAAHSLGPTHFMAHADIELLQHPDGGYVLSTHDSQMDGESPRLVLLRLDDDGQLVHRRATPLAPGSAIAEGWSRGSAALLPGGDVVQLTAHGAYLRIVRSTEQTEPVFDRVLEEVGEAWPQDIAVLPDGRMALVALSLDRSHVILLDAGGSVLWHETYEPELDNQLNALAYDPSNDLLHLAGATRGTDGGTLRMWLLSVTIEGALRWEYEGDVGTPTLMNTVTALPGGGFAAAGFADFAYAVVRPGACP</sequence>
<feature type="region of interest" description="Disordered" evidence="1">
    <location>
        <begin position="32"/>
        <end position="185"/>
    </location>
</feature>
<comment type="caution">
    <text evidence="2">The sequence shown here is derived from an EMBL/GenBank/DDBJ whole genome shotgun (WGS) entry which is preliminary data.</text>
</comment>
<dbReference type="SUPFAM" id="SSF50998">
    <property type="entry name" value="Quinoprotein alcohol dehydrogenase-like"/>
    <property type="match status" value="1"/>
</dbReference>
<gene>
    <name evidence="2" type="ORF">BE08_29315</name>
</gene>
<dbReference type="Proteomes" id="UP000075420">
    <property type="component" value="Unassembled WGS sequence"/>
</dbReference>
<evidence type="ECO:0000313" key="3">
    <source>
        <dbReference type="Proteomes" id="UP000075420"/>
    </source>
</evidence>
<dbReference type="PANTHER" id="PTHR42754">
    <property type="entry name" value="ENDOGLUCANASE"/>
    <property type="match status" value="1"/>
</dbReference>
<protein>
    <submittedName>
        <fullName evidence="2">Uncharacterized protein</fullName>
    </submittedName>
</protein>
<name>A0A150PE00_SORCE</name>
<dbReference type="AlphaFoldDB" id="A0A150PE00"/>
<dbReference type="EMBL" id="JELY01001998">
    <property type="protein sequence ID" value="KYF53913.1"/>
    <property type="molecule type" value="Genomic_DNA"/>
</dbReference>
<dbReference type="PROSITE" id="PS51257">
    <property type="entry name" value="PROKAR_LIPOPROTEIN"/>
    <property type="match status" value="1"/>
</dbReference>
<dbReference type="InterPro" id="IPR011047">
    <property type="entry name" value="Quinoprotein_ADH-like_sf"/>
</dbReference>
<organism evidence="2 3">
    <name type="scientific">Sorangium cellulosum</name>
    <name type="common">Polyangium cellulosum</name>
    <dbReference type="NCBI Taxonomy" id="56"/>
    <lineage>
        <taxon>Bacteria</taxon>
        <taxon>Pseudomonadati</taxon>
        <taxon>Myxococcota</taxon>
        <taxon>Polyangia</taxon>
        <taxon>Polyangiales</taxon>
        <taxon>Polyangiaceae</taxon>
        <taxon>Sorangium</taxon>
    </lineage>
</organism>